<accession>A0A0A9ALK9</accession>
<reference evidence="1" key="2">
    <citation type="journal article" date="2015" name="Data Brief">
        <title>Shoot transcriptome of the giant reed, Arundo donax.</title>
        <authorList>
            <person name="Barrero R.A."/>
            <person name="Guerrero F.D."/>
            <person name="Moolhuijzen P."/>
            <person name="Goolsby J.A."/>
            <person name="Tidwell J."/>
            <person name="Bellgard S.E."/>
            <person name="Bellgard M.I."/>
        </authorList>
    </citation>
    <scope>NUCLEOTIDE SEQUENCE</scope>
    <source>
        <tissue evidence="1">Shoot tissue taken approximately 20 cm above the soil surface</tissue>
    </source>
</reference>
<sequence length="31" mass="3641">MRLNPQDSHPFLGSFCSSHARMDLRLQYHPV</sequence>
<name>A0A0A9ALK9_ARUDO</name>
<protein>
    <submittedName>
        <fullName evidence="1">Uncharacterized protein</fullName>
    </submittedName>
</protein>
<dbReference type="EMBL" id="GBRH01245869">
    <property type="protein sequence ID" value="JAD52026.1"/>
    <property type="molecule type" value="Transcribed_RNA"/>
</dbReference>
<evidence type="ECO:0000313" key="1">
    <source>
        <dbReference type="EMBL" id="JAD52026.1"/>
    </source>
</evidence>
<dbReference type="AlphaFoldDB" id="A0A0A9ALK9"/>
<organism evidence="1">
    <name type="scientific">Arundo donax</name>
    <name type="common">Giant reed</name>
    <name type="synonym">Donax arundinaceus</name>
    <dbReference type="NCBI Taxonomy" id="35708"/>
    <lineage>
        <taxon>Eukaryota</taxon>
        <taxon>Viridiplantae</taxon>
        <taxon>Streptophyta</taxon>
        <taxon>Embryophyta</taxon>
        <taxon>Tracheophyta</taxon>
        <taxon>Spermatophyta</taxon>
        <taxon>Magnoliopsida</taxon>
        <taxon>Liliopsida</taxon>
        <taxon>Poales</taxon>
        <taxon>Poaceae</taxon>
        <taxon>PACMAD clade</taxon>
        <taxon>Arundinoideae</taxon>
        <taxon>Arundineae</taxon>
        <taxon>Arundo</taxon>
    </lineage>
</organism>
<proteinExistence type="predicted"/>
<reference evidence="1" key="1">
    <citation type="submission" date="2014-09" db="EMBL/GenBank/DDBJ databases">
        <authorList>
            <person name="Magalhaes I.L.F."/>
            <person name="Oliveira U."/>
            <person name="Santos F.R."/>
            <person name="Vidigal T.H.D.A."/>
            <person name="Brescovit A.D."/>
            <person name="Santos A.J."/>
        </authorList>
    </citation>
    <scope>NUCLEOTIDE SEQUENCE</scope>
    <source>
        <tissue evidence="1">Shoot tissue taken approximately 20 cm above the soil surface</tissue>
    </source>
</reference>